<dbReference type="EMBL" id="JAWXVI010000007">
    <property type="protein sequence ID" value="MDX6190323.1"/>
    <property type="molecule type" value="Genomic_DNA"/>
</dbReference>
<comment type="caution">
    <text evidence="1">The sequence shown here is derived from an EMBL/GenBank/DDBJ whole genome shotgun (WGS) entry which is preliminary data.</text>
</comment>
<proteinExistence type="predicted"/>
<evidence type="ECO:0000313" key="2">
    <source>
        <dbReference type="Proteomes" id="UP001273350"/>
    </source>
</evidence>
<protein>
    <submittedName>
        <fullName evidence="1">Uncharacterized protein</fullName>
    </submittedName>
</protein>
<keyword evidence="2" id="KW-1185">Reference proteome</keyword>
<evidence type="ECO:0000313" key="1">
    <source>
        <dbReference type="EMBL" id="MDX6190323.1"/>
    </source>
</evidence>
<organism evidence="1 2">
    <name type="scientific">Flavobacterium cupriresistens</name>
    <dbReference type="NCBI Taxonomy" id="2893885"/>
    <lineage>
        <taxon>Bacteria</taxon>
        <taxon>Pseudomonadati</taxon>
        <taxon>Bacteroidota</taxon>
        <taxon>Flavobacteriia</taxon>
        <taxon>Flavobacteriales</taxon>
        <taxon>Flavobacteriaceae</taxon>
        <taxon>Flavobacterium</taxon>
    </lineage>
</organism>
<gene>
    <name evidence="1" type="ORF">SGQ83_13260</name>
</gene>
<dbReference type="RefSeq" id="WP_230003903.1">
    <property type="nucleotide sequence ID" value="NZ_CP087134.1"/>
</dbReference>
<dbReference type="Proteomes" id="UP001273350">
    <property type="component" value="Unassembled WGS sequence"/>
</dbReference>
<sequence length="91" mass="10522">MTKENQNTSHQDVMLSVANFLSELWFEGEFKDQPEYLAEIFDMILETEMGNNLELRAKMKGCLKTSRMLAKALEPFSEQQIEQACNQIMNA</sequence>
<reference evidence="1 2" key="1">
    <citation type="submission" date="2023-11" db="EMBL/GenBank/DDBJ databases">
        <title>Unpublished Manusciprt.</title>
        <authorList>
            <person name="Saticioglu I.B."/>
            <person name="Ay H."/>
            <person name="Ajmi N."/>
            <person name="Altun S."/>
            <person name="Duman M."/>
        </authorList>
    </citation>
    <scope>NUCLEOTIDE SEQUENCE [LARGE SCALE GENOMIC DNA]</scope>
    <source>
        <strain evidence="1 2">Fl-318</strain>
    </source>
</reference>
<name>A0ABU4RED5_9FLAO</name>
<accession>A0ABU4RED5</accession>